<evidence type="ECO:0000259" key="10">
    <source>
        <dbReference type="Pfam" id="PF04290"/>
    </source>
</evidence>
<feature type="transmembrane region" description="Helical" evidence="9">
    <location>
        <begin position="86"/>
        <end position="105"/>
    </location>
</feature>
<dbReference type="PANTHER" id="PTHR35011">
    <property type="entry name" value="2,3-DIKETO-L-GULONATE TRAP TRANSPORTER SMALL PERMEASE PROTEIN YIAM"/>
    <property type="match status" value="1"/>
</dbReference>
<dbReference type="GO" id="GO:0005886">
    <property type="term" value="C:plasma membrane"/>
    <property type="evidence" value="ECO:0007669"/>
    <property type="project" value="UniProtKB-SubCell"/>
</dbReference>
<keyword evidence="2" id="KW-0813">Transport</keyword>
<evidence type="ECO:0000256" key="3">
    <source>
        <dbReference type="ARBA" id="ARBA00022475"/>
    </source>
</evidence>
<evidence type="ECO:0000256" key="7">
    <source>
        <dbReference type="ARBA" id="ARBA00023136"/>
    </source>
</evidence>
<dbReference type="AlphaFoldDB" id="V7I6H8"/>
<comment type="subcellular location">
    <subcellularLocation>
        <location evidence="1">Cell inner membrane</location>
        <topology evidence="1">Multi-pass membrane protein</topology>
    </subcellularLocation>
</comment>
<reference evidence="11 12" key="1">
    <citation type="journal article" date="2014" name="Genome Announc.">
        <title>Genome Sequence of Youngiibacter fragilis, the Type Strain of the Genus Youngiibacter.</title>
        <authorList>
            <person name="Wawrik C.B."/>
            <person name="Callaghan A.V."/>
            <person name="Stamps B.W."/>
            <person name="Wawrik B."/>
        </authorList>
    </citation>
    <scope>NUCLEOTIDE SEQUENCE [LARGE SCALE GENOMIC DNA]</scope>
    <source>
        <strain evidence="11 12">232.1</strain>
    </source>
</reference>
<name>V7I6H8_9CLOT</name>
<evidence type="ECO:0000256" key="9">
    <source>
        <dbReference type="SAM" id="Phobius"/>
    </source>
</evidence>
<evidence type="ECO:0000256" key="1">
    <source>
        <dbReference type="ARBA" id="ARBA00004429"/>
    </source>
</evidence>
<dbReference type="STRING" id="994573.T472_0210040"/>
<feature type="domain" description="Tripartite ATP-independent periplasmic transporters DctQ component" evidence="10">
    <location>
        <begin position="24"/>
        <end position="150"/>
    </location>
</feature>
<dbReference type="PANTHER" id="PTHR35011:SF10">
    <property type="entry name" value="TRAP TRANSPORTER SMALL PERMEASE PROTEIN"/>
    <property type="match status" value="1"/>
</dbReference>
<dbReference type="eggNOG" id="COG3090">
    <property type="taxonomic scope" value="Bacteria"/>
</dbReference>
<protein>
    <recommendedName>
        <fullName evidence="10">Tripartite ATP-independent periplasmic transporters DctQ component domain-containing protein</fullName>
    </recommendedName>
</protein>
<feature type="transmembrane region" description="Helical" evidence="9">
    <location>
        <begin position="7"/>
        <end position="29"/>
    </location>
</feature>
<dbReference type="GO" id="GO:0015740">
    <property type="term" value="P:C4-dicarboxylate transport"/>
    <property type="evidence" value="ECO:0007669"/>
    <property type="project" value="TreeGrafter"/>
</dbReference>
<keyword evidence="5 9" id="KW-0812">Transmembrane</keyword>
<dbReference type="EMBL" id="AXUN02000172">
    <property type="protein sequence ID" value="ETA80901.1"/>
    <property type="molecule type" value="Genomic_DNA"/>
</dbReference>
<comment type="caution">
    <text evidence="11">The sequence shown here is derived from an EMBL/GenBank/DDBJ whole genome shotgun (WGS) entry which is preliminary data.</text>
</comment>
<sequence length="163" mass="18467">MIKKILDYVAAIIKAFLGLLLGIMLIVALTEVFRRYFIGKSFPWSEESIRYLIIWISLLGGAVSYKEHGLVYFDMIVDLVKGKKKGLLMIFSNTVTLAFIGYIFMNSIGSITSRSIMNQKSIGLQISMVIPYMAIPIGMGLMFIFGLYHYKEIYDKYFGGATK</sequence>
<keyword evidence="12" id="KW-1185">Reference proteome</keyword>
<evidence type="ECO:0000313" key="12">
    <source>
        <dbReference type="Proteomes" id="UP000017747"/>
    </source>
</evidence>
<organism evidence="11 12">
    <name type="scientific">Youngiibacter fragilis 232.1</name>
    <dbReference type="NCBI Taxonomy" id="994573"/>
    <lineage>
        <taxon>Bacteria</taxon>
        <taxon>Bacillati</taxon>
        <taxon>Bacillota</taxon>
        <taxon>Clostridia</taxon>
        <taxon>Eubacteriales</taxon>
        <taxon>Clostridiaceae</taxon>
        <taxon>Youngiibacter</taxon>
    </lineage>
</organism>
<feature type="transmembrane region" description="Helical" evidence="9">
    <location>
        <begin position="125"/>
        <end position="148"/>
    </location>
</feature>
<dbReference type="InterPro" id="IPR007387">
    <property type="entry name" value="TRAP_DctQ"/>
</dbReference>
<dbReference type="InterPro" id="IPR055348">
    <property type="entry name" value="DctQ"/>
</dbReference>
<dbReference type="GO" id="GO:0022857">
    <property type="term" value="F:transmembrane transporter activity"/>
    <property type="evidence" value="ECO:0007669"/>
    <property type="project" value="TreeGrafter"/>
</dbReference>
<dbReference type="RefSeq" id="WP_023387683.1">
    <property type="nucleotide sequence ID" value="NZ_AXUN02000172.1"/>
</dbReference>
<keyword evidence="7 9" id="KW-0472">Membrane</keyword>
<proteinExistence type="inferred from homology"/>
<evidence type="ECO:0000256" key="2">
    <source>
        <dbReference type="ARBA" id="ARBA00022448"/>
    </source>
</evidence>
<accession>V7I6H8</accession>
<keyword evidence="6 9" id="KW-1133">Transmembrane helix</keyword>
<dbReference type="OrthoDB" id="45144at2"/>
<evidence type="ECO:0000256" key="5">
    <source>
        <dbReference type="ARBA" id="ARBA00022692"/>
    </source>
</evidence>
<feature type="transmembrane region" description="Helical" evidence="9">
    <location>
        <begin position="49"/>
        <end position="65"/>
    </location>
</feature>
<gene>
    <name evidence="11" type="ORF">T472_0210040</name>
</gene>
<evidence type="ECO:0000256" key="8">
    <source>
        <dbReference type="ARBA" id="ARBA00038436"/>
    </source>
</evidence>
<evidence type="ECO:0000313" key="11">
    <source>
        <dbReference type="EMBL" id="ETA80901.1"/>
    </source>
</evidence>
<comment type="similarity">
    <text evidence="8">Belongs to the TRAP transporter small permease family.</text>
</comment>
<evidence type="ECO:0000256" key="4">
    <source>
        <dbReference type="ARBA" id="ARBA00022519"/>
    </source>
</evidence>
<dbReference type="Pfam" id="PF04290">
    <property type="entry name" value="DctQ"/>
    <property type="match status" value="1"/>
</dbReference>
<keyword evidence="3" id="KW-1003">Cell membrane</keyword>
<keyword evidence="4" id="KW-0997">Cell inner membrane</keyword>
<evidence type="ECO:0000256" key="6">
    <source>
        <dbReference type="ARBA" id="ARBA00022989"/>
    </source>
</evidence>
<dbReference type="Proteomes" id="UP000017747">
    <property type="component" value="Unassembled WGS sequence"/>
</dbReference>